<keyword evidence="7" id="KW-0489">Methyltransferase</keyword>
<evidence type="ECO:0000256" key="1">
    <source>
        <dbReference type="ARBA" id="ARBA00001806"/>
    </source>
</evidence>
<evidence type="ECO:0000256" key="3">
    <source>
        <dbReference type="ARBA" id="ARBA00010703"/>
    </source>
</evidence>
<evidence type="ECO:0000256" key="10">
    <source>
        <dbReference type="ARBA" id="ARBA00022694"/>
    </source>
</evidence>
<dbReference type="SUPFAM" id="SSF53335">
    <property type="entry name" value="S-adenosyl-L-methionine-dependent methyltransferases"/>
    <property type="match status" value="1"/>
</dbReference>
<keyword evidence="15" id="KW-1185">Reference proteome</keyword>
<name>A0AAV6VTG2_9ARAC</name>
<dbReference type="AlphaFoldDB" id="A0AAV6VTG2"/>
<proteinExistence type="inferred from homology"/>
<dbReference type="GO" id="GO:0008175">
    <property type="term" value="F:tRNA methyltransferase activity"/>
    <property type="evidence" value="ECO:0007669"/>
    <property type="project" value="TreeGrafter"/>
</dbReference>
<accession>A0AAV6VTG2</accession>
<keyword evidence="10" id="KW-0819">tRNA processing</keyword>
<dbReference type="GO" id="GO:0031591">
    <property type="term" value="P:wybutosine biosynthetic process"/>
    <property type="evidence" value="ECO:0007669"/>
    <property type="project" value="TreeGrafter"/>
</dbReference>
<dbReference type="Gene3D" id="3.40.50.150">
    <property type="entry name" value="Vaccinia Virus protein VP39"/>
    <property type="match status" value="1"/>
</dbReference>
<dbReference type="InterPro" id="IPR015915">
    <property type="entry name" value="Kelch-typ_b-propeller"/>
</dbReference>
<dbReference type="Pfam" id="PF04072">
    <property type="entry name" value="LCM"/>
    <property type="match status" value="1"/>
</dbReference>
<evidence type="ECO:0000313" key="14">
    <source>
        <dbReference type="EMBL" id="KAG8199400.1"/>
    </source>
</evidence>
<dbReference type="InterPro" id="IPR029063">
    <property type="entry name" value="SAM-dependent_MTases_sf"/>
</dbReference>
<evidence type="ECO:0000313" key="15">
    <source>
        <dbReference type="Proteomes" id="UP000827092"/>
    </source>
</evidence>
<evidence type="ECO:0000256" key="8">
    <source>
        <dbReference type="ARBA" id="ARBA00022679"/>
    </source>
</evidence>
<comment type="similarity">
    <text evidence="3">Belongs to the methyltransferase superfamily. LCMT family.</text>
</comment>
<evidence type="ECO:0000256" key="9">
    <source>
        <dbReference type="ARBA" id="ARBA00022691"/>
    </source>
</evidence>
<organism evidence="14 15">
    <name type="scientific">Oedothorax gibbosus</name>
    <dbReference type="NCBI Taxonomy" id="931172"/>
    <lineage>
        <taxon>Eukaryota</taxon>
        <taxon>Metazoa</taxon>
        <taxon>Ecdysozoa</taxon>
        <taxon>Arthropoda</taxon>
        <taxon>Chelicerata</taxon>
        <taxon>Arachnida</taxon>
        <taxon>Araneae</taxon>
        <taxon>Araneomorphae</taxon>
        <taxon>Entelegynae</taxon>
        <taxon>Araneoidea</taxon>
        <taxon>Linyphiidae</taxon>
        <taxon>Erigoninae</taxon>
        <taxon>Oedothorax</taxon>
    </lineage>
</organism>
<dbReference type="SUPFAM" id="SSF117281">
    <property type="entry name" value="Kelch motif"/>
    <property type="match status" value="2"/>
</dbReference>
<protein>
    <recommendedName>
        <fullName evidence="6">tRNA wybutosine-synthesizing protein 4</fullName>
        <ecNumber evidence="5">2.1.1.290</ecNumber>
        <ecNumber evidence="4">2.3.1.231</ecNumber>
    </recommendedName>
    <alternativeName>
        <fullName evidence="12">tRNA(Phe) (7-(3-amino-3-(methoxycarbonyl)propyl)wyosine(37)-N)-methoxycarbonyltransferase</fullName>
    </alternativeName>
    <alternativeName>
        <fullName evidence="11">tRNA(Phe) (7-(3-amino-3-carboxypropyl)wyosine(37)-O)-methyltransferase</fullName>
    </alternativeName>
</protein>
<dbReference type="InterPro" id="IPR007213">
    <property type="entry name" value="Ppm1/Ppm2/Tcmp"/>
</dbReference>
<comment type="pathway">
    <text evidence="2">tRNA modification; wybutosine-tRNA(Phe) biosynthesis.</text>
</comment>
<evidence type="ECO:0000256" key="6">
    <source>
        <dbReference type="ARBA" id="ARBA00018045"/>
    </source>
</evidence>
<dbReference type="PANTHER" id="PTHR46529:SF1">
    <property type="entry name" value="TRNA WYBUTOSINE-SYNTHESIZING PROTEIN 4"/>
    <property type="match status" value="1"/>
</dbReference>
<dbReference type="EMBL" id="JAFNEN010000027">
    <property type="protein sequence ID" value="KAG8199400.1"/>
    <property type="molecule type" value="Genomic_DNA"/>
</dbReference>
<dbReference type="EC" id="2.1.1.290" evidence="5"/>
<evidence type="ECO:0000256" key="12">
    <source>
        <dbReference type="ARBA" id="ARBA00030847"/>
    </source>
</evidence>
<comment type="catalytic activity">
    <reaction evidence="1">
        <text>7-[(3S)-3-amino-3-carboxypropyl]wyosine(37) in tRNA(Phe) + S-adenosyl-L-methionine = 7-[(3S)-(3-amino-3-methoxycarbonyl)propyl]wyosine(37) in tRNA(Phe) + S-adenosyl-L-homocysteine</text>
        <dbReference type="Rhea" id="RHEA:36903"/>
        <dbReference type="Rhea" id="RHEA-COMP:10379"/>
        <dbReference type="Rhea" id="RHEA-COMP:11844"/>
        <dbReference type="ChEBI" id="CHEBI:57856"/>
        <dbReference type="ChEBI" id="CHEBI:59789"/>
        <dbReference type="ChEBI" id="CHEBI:73543"/>
        <dbReference type="ChEBI" id="CHEBI:74275"/>
        <dbReference type="EC" id="2.1.1.290"/>
    </reaction>
</comment>
<evidence type="ECO:0000256" key="7">
    <source>
        <dbReference type="ARBA" id="ARBA00022603"/>
    </source>
</evidence>
<dbReference type="PANTHER" id="PTHR46529">
    <property type="entry name" value="TRNA WYBUTOSINE-SYNTHESIZING PROTEIN 4"/>
    <property type="match status" value="1"/>
</dbReference>
<evidence type="ECO:0000256" key="2">
    <source>
        <dbReference type="ARBA" id="ARBA00004797"/>
    </source>
</evidence>
<evidence type="ECO:0000256" key="11">
    <source>
        <dbReference type="ARBA" id="ARBA00029750"/>
    </source>
</evidence>
<keyword evidence="8" id="KW-0808">Transferase</keyword>
<dbReference type="GO" id="GO:0030488">
    <property type="term" value="P:tRNA methylation"/>
    <property type="evidence" value="ECO:0007669"/>
    <property type="project" value="TreeGrafter"/>
</dbReference>
<dbReference type="Proteomes" id="UP000827092">
    <property type="component" value="Unassembled WGS sequence"/>
</dbReference>
<keyword evidence="9" id="KW-0949">S-adenosyl-L-methionine</keyword>
<evidence type="ECO:0000256" key="4">
    <source>
        <dbReference type="ARBA" id="ARBA00012155"/>
    </source>
</evidence>
<reference evidence="14 15" key="1">
    <citation type="journal article" date="2022" name="Nat. Ecol. Evol.">
        <title>A masculinizing supergene underlies an exaggerated male reproductive morph in a spider.</title>
        <authorList>
            <person name="Hendrickx F."/>
            <person name="De Corte Z."/>
            <person name="Sonet G."/>
            <person name="Van Belleghem S.M."/>
            <person name="Kostlbacher S."/>
            <person name="Vangestel C."/>
        </authorList>
    </citation>
    <scope>NUCLEOTIDE SEQUENCE [LARGE SCALE GENOMIC DNA]</scope>
    <source>
        <strain evidence="14">W744_W776</strain>
    </source>
</reference>
<evidence type="ECO:0000256" key="5">
    <source>
        <dbReference type="ARBA" id="ARBA00012779"/>
    </source>
</evidence>
<dbReference type="EC" id="2.3.1.231" evidence="4"/>
<sequence>MQVQNTNDSSIVSKLSSSEKEYFEDKWLIVFVDKPQRRSPIINRGYYIRYKAIEAAFQSWFAALSTTKKDKSQIISLGAGFDTSYFRLKSTSYLPSGCKYIEVDYSKVMHRKLKYIQNSDLTSCFNINADGSEKHPNIIASNGEYVMLGLDLKNYNELKQAFKALHIDFSAPSLFLSECAVTYMDVESSNSLIKWIQQHFPNSAFVTYEQVCPNDGFGIVMQNHFNVLSCPLKSLPSYPDKESQYSRYTQMGWKLCSSISMFEFFMSFDEKEKYRVRNLELFDEFEMWHEKCHHYLLIWASQGIVKTPEMFRVKSAASTYTKNVKTLRDWVLSDIPDSLQRFGHQVALLSARFLVLSGGFGHLNKKHQRLCGLDYYDLTSKTCNTALVSEGHDLLGKRMFHSMVILSSGSLVTLGGRSSPTNVYDKVVEIQCKNIPSSNNSNEDTLQEEISFSVKERAIMAPCTWRQSASVIEVAGIETIFLFGGCTSQNNATNICSMLNTKTWKWSKVDEQDHSPSPRHSHSSVSMDSSKVVITGGLCINENILNTVHMFDAESYLWSTISVPGLLPRYSHTSHFWNNRLFLVGGITSISGYSLSIGVIHLDSLVAIEYICPVQDPMYPILLSNHCSYLHEDQIIITDMTEQVEVVLMRKLLIRNTAFAKEEQFRKSFL</sequence>
<evidence type="ECO:0000256" key="13">
    <source>
        <dbReference type="ARBA" id="ARBA00049250"/>
    </source>
</evidence>
<dbReference type="Pfam" id="PF24681">
    <property type="entry name" value="Kelch_KLHDC2_KLHL20_DRC7"/>
    <property type="match status" value="1"/>
</dbReference>
<gene>
    <name evidence="14" type="ORF">JTE90_000268</name>
</gene>
<comment type="catalytic activity">
    <reaction evidence="13">
        <text>7-[(3S)-(3-amino-3-methoxycarbonyl)propyl]wyosine(37) in tRNA(Phe) + S-adenosyl-L-methionine + CO2 = wybutosine(37) in tRNA(Phe) + S-adenosyl-L-homocysteine + 2 H(+)</text>
        <dbReference type="Rhea" id="RHEA:37119"/>
        <dbReference type="Rhea" id="RHEA-COMP:11844"/>
        <dbReference type="Rhea" id="RHEA-COMP:11847"/>
        <dbReference type="ChEBI" id="CHEBI:15378"/>
        <dbReference type="ChEBI" id="CHEBI:16526"/>
        <dbReference type="ChEBI" id="CHEBI:57856"/>
        <dbReference type="ChEBI" id="CHEBI:59789"/>
        <dbReference type="ChEBI" id="CHEBI:73544"/>
        <dbReference type="ChEBI" id="CHEBI:74275"/>
        <dbReference type="EC" id="2.3.1.231"/>
    </reaction>
</comment>
<comment type="caution">
    <text evidence="14">The sequence shown here is derived from an EMBL/GenBank/DDBJ whole genome shotgun (WGS) entry which is preliminary data.</text>
</comment>
<dbReference type="Gene3D" id="2.120.10.80">
    <property type="entry name" value="Kelch-type beta propeller"/>
    <property type="match status" value="2"/>
</dbReference>